<comment type="caution">
    <text evidence="9">The sequence shown here is derived from an EMBL/GenBank/DDBJ whole genome shotgun (WGS) entry which is preliminary data.</text>
</comment>
<feature type="transmembrane region" description="Helical" evidence="8">
    <location>
        <begin position="265"/>
        <end position="285"/>
    </location>
</feature>
<comment type="subcellular location">
    <subcellularLocation>
        <location evidence="1">Cell membrane</location>
        <topology evidence="1">Multi-pass membrane protein</topology>
    </subcellularLocation>
</comment>
<dbReference type="InterPro" id="IPR002549">
    <property type="entry name" value="AI-2E-like"/>
</dbReference>
<dbReference type="PANTHER" id="PTHR21716">
    <property type="entry name" value="TRANSMEMBRANE PROTEIN"/>
    <property type="match status" value="1"/>
</dbReference>
<protein>
    <submittedName>
        <fullName evidence="9">Putative PurR-regulated permease PerM</fullName>
    </submittedName>
</protein>
<dbReference type="EMBL" id="QKZV01000004">
    <property type="protein sequence ID" value="PZX62947.1"/>
    <property type="molecule type" value="Genomic_DNA"/>
</dbReference>
<feature type="transmembrane region" description="Helical" evidence="8">
    <location>
        <begin position="297"/>
        <end position="326"/>
    </location>
</feature>
<evidence type="ECO:0000313" key="9">
    <source>
        <dbReference type="EMBL" id="PZX62947.1"/>
    </source>
</evidence>
<feature type="transmembrane region" description="Helical" evidence="8">
    <location>
        <begin position="150"/>
        <end position="167"/>
    </location>
</feature>
<feature type="transmembrane region" description="Helical" evidence="8">
    <location>
        <begin position="229"/>
        <end position="258"/>
    </location>
</feature>
<keyword evidence="10" id="KW-1185">Reference proteome</keyword>
<evidence type="ECO:0000256" key="5">
    <source>
        <dbReference type="ARBA" id="ARBA00022692"/>
    </source>
</evidence>
<feature type="transmembrane region" description="Helical" evidence="8">
    <location>
        <begin position="31"/>
        <end position="49"/>
    </location>
</feature>
<proteinExistence type="inferred from homology"/>
<evidence type="ECO:0000256" key="4">
    <source>
        <dbReference type="ARBA" id="ARBA00022475"/>
    </source>
</evidence>
<dbReference type="RefSeq" id="WP_170120409.1">
    <property type="nucleotide sequence ID" value="NZ_QKZV01000004.1"/>
</dbReference>
<organism evidence="9 10">
    <name type="scientific">Hydrotalea sandarakina</name>
    <dbReference type="NCBI Taxonomy" id="1004304"/>
    <lineage>
        <taxon>Bacteria</taxon>
        <taxon>Pseudomonadati</taxon>
        <taxon>Bacteroidota</taxon>
        <taxon>Chitinophagia</taxon>
        <taxon>Chitinophagales</taxon>
        <taxon>Chitinophagaceae</taxon>
        <taxon>Hydrotalea</taxon>
    </lineage>
</organism>
<dbReference type="AlphaFoldDB" id="A0A2W7S6T1"/>
<keyword evidence="7 8" id="KW-0472">Membrane</keyword>
<name>A0A2W7S6T1_9BACT</name>
<dbReference type="GO" id="GO:0055085">
    <property type="term" value="P:transmembrane transport"/>
    <property type="evidence" value="ECO:0007669"/>
    <property type="project" value="TreeGrafter"/>
</dbReference>
<evidence type="ECO:0000256" key="7">
    <source>
        <dbReference type="ARBA" id="ARBA00023136"/>
    </source>
</evidence>
<keyword evidence="3" id="KW-0813">Transport</keyword>
<evidence type="ECO:0000256" key="2">
    <source>
        <dbReference type="ARBA" id="ARBA00009773"/>
    </source>
</evidence>
<evidence type="ECO:0000313" key="10">
    <source>
        <dbReference type="Proteomes" id="UP000249720"/>
    </source>
</evidence>
<feature type="transmembrane region" description="Helical" evidence="8">
    <location>
        <begin position="61"/>
        <end position="81"/>
    </location>
</feature>
<evidence type="ECO:0000256" key="8">
    <source>
        <dbReference type="SAM" id="Phobius"/>
    </source>
</evidence>
<dbReference type="Pfam" id="PF01594">
    <property type="entry name" value="AI-2E_transport"/>
    <property type="match status" value="1"/>
</dbReference>
<gene>
    <name evidence="9" type="ORF">LX80_01642</name>
</gene>
<dbReference type="GO" id="GO:0005886">
    <property type="term" value="C:plasma membrane"/>
    <property type="evidence" value="ECO:0007669"/>
    <property type="project" value="UniProtKB-SubCell"/>
</dbReference>
<keyword evidence="4" id="KW-1003">Cell membrane</keyword>
<evidence type="ECO:0000256" key="3">
    <source>
        <dbReference type="ARBA" id="ARBA00022448"/>
    </source>
</evidence>
<dbReference type="PANTHER" id="PTHR21716:SF53">
    <property type="entry name" value="PERMEASE PERM-RELATED"/>
    <property type="match status" value="1"/>
</dbReference>
<feature type="transmembrane region" description="Helical" evidence="8">
    <location>
        <begin position="201"/>
        <end position="223"/>
    </location>
</feature>
<keyword evidence="6 8" id="KW-1133">Transmembrane helix</keyword>
<reference evidence="9 10" key="1">
    <citation type="submission" date="2018-06" db="EMBL/GenBank/DDBJ databases">
        <title>Genomic Encyclopedia of Archaeal and Bacterial Type Strains, Phase II (KMG-II): from individual species to whole genera.</title>
        <authorList>
            <person name="Goeker M."/>
        </authorList>
    </citation>
    <scope>NUCLEOTIDE SEQUENCE [LARGE SCALE GENOMIC DNA]</scope>
    <source>
        <strain evidence="9 10">DSM 23241</strain>
    </source>
</reference>
<evidence type="ECO:0000256" key="1">
    <source>
        <dbReference type="ARBA" id="ARBA00004651"/>
    </source>
</evidence>
<comment type="similarity">
    <text evidence="2">Belongs to the autoinducer-2 exporter (AI-2E) (TC 2.A.86) family.</text>
</comment>
<dbReference type="Proteomes" id="UP000249720">
    <property type="component" value="Unassembled WGS sequence"/>
</dbReference>
<evidence type="ECO:0000256" key="6">
    <source>
        <dbReference type="ARBA" id="ARBA00022989"/>
    </source>
</evidence>
<keyword evidence="5 8" id="KW-0812">Transmembrane</keyword>
<feature type="transmembrane region" description="Helical" evidence="8">
    <location>
        <begin position="7"/>
        <end position="25"/>
    </location>
</feature>
<accession>A0A2W7S6T1</accession>
<sequence length="369" mass="40875">MKTSLTFLQKLAYALISICLIILLLYYAQSFFIPLAFAALFTLLLISVADIFEKWGISRGISALIAVLLAILVVLFVFYFISSQIISFRSDVPKVAQQLYIAVTDLENWAQQRFHISDQHLKKFIDSITAQSMSSTSAIVGSTVSTLSNVLVYLVLIPIYTFLFLLYRHIIIGFFVKSFGNTHALTVINVLHRIRLMIKDYIFGLLIELLIVAILNYIGLLIVGVQYAILLAVVAAILNLIPYLGIYTATLFGMLVTYTNNTPSAVLGVAIVMIAVHLIDSNFLLPKVVGSKVKINALATILGVVVGSLLWGIPGMFLALPILAILKIIFDSVESLEPWGYLLGDDSETKSSKSANRKNFFTKLLNRKK</sequence>